<sequence length="244" mass="25503">MVKGARKPSKGQQGVGRSFEHAYRGVVSAVRTQRNMRFHVLAAVGVLVLSLLVGVSELELAVLVLTILLVFVTEMLNTAMEFVVDLVTTEYHPLAKLAKDVSAGAVLVSSVGAVLVGYLVLADDLGPLSMETLNGIRRWPGHLTLVSLGVVVLVVVLGKALTRSPNSFYGGMPSGHAAVAFAGWVAASFVAAGGRYAGLVSLISLLMALLVCQSRIESGIHSIFQVAVGAAIGALLTVSIFQLL</sequence>
<dbReference type="GO" id="GO:0004143">
    <property type="term" value="F:ATP-dependent diacylglycerol kinase activity"/>
    <property type="evidence" value="ECO:0007669"/>
    <property type="project" value="UniProtKB-EC"/>
</dbReference>
<keyword evidence="5 21" id="KW-0808">Transferase</keyword>
<keyword evidence="7 17" id="KW-0547">Nucleotide-binding</keyword>
<evidence type="ECO:0000256" key="18">
    <source>
        <dbReference type="PIRSR" id="PIRSR600829-4"/>
    </source>
</evidence>
<dbReference type="GO" id="GO:0005886">
    <property type="term" value="C:plasma membrane"/>
    <property type="evidence" value="ECO:0007669"/>
    <property type="project" value="UniProtKB-SubCell"/>
</dbReference>
<feature type="transmembrane region" description="Helical" evidence="19">
    <location>
        <begin position="223"/>
        <end position="243"/>
    </location>
</feature>
<comment type="cofactor">
    <cofactor evidence="18">
        <name>Mg(2+)</name>
        <dbReference type="ChEBI" id="CHEBI:18420"/>
    </cofactor>
    <text evidence="18">Mn(2+), Zn(2+), Cd(2+) and Co(2+) support activity to lesser extents.</text>
</comment>
<evidence type="ECO:0000256" key="5">
    <source>
        <dbReference type="ARBA" id="ARBA00022679"/>
    </source>
</evidence>
<evidence type="ECO:0000256" key="16">
    <source>
        <dbReference type="PIRSR" id="PIRSR600829-2"/>
    </source>
</evidence>
<evidence type="ECO:0000256" key="19">
    <source>
        <dbReference type="SAM" id="Phobius"/>
    </source>
</evidence>
<dbReference type="EC" id="2.7.1.107" evidence="21"/>
<keyword evidence="11" id="KW-0443">Lipid metabolism</keyword>
<keyword evidence="10 19" id="KW-1133">Transmembrane helix</keyword>
<dbReference type="Pfam" id="PF01569">
    <property type="entry name" value="PAP2"/>
    <property type="match status" value="1"/>
</dbReference>
<evidence type="ECO:0000256" key="4">
    <source>
        <dbReference type="ARBA" id="ARBA00022516"/>
    </source>
</evidence>
<dbReference type="GO" id="GO:0046872">
    <property type="term" value="F:metal ion binding"/>
    <property type="evidence" value="ECO:0007669"/>
    <property type="project" value="UniProtKB-KW"/>
</dbReference>
<evidence type="ECO:0000256" key="14">
    <source>
        <dbReference type="ARBA" id="ARBA00023264"/>
    </source>
</evidence>
<keyword evidence="6 19" id="KW-0812">Transmembrane</keyword>
<evidence type="ECO:0000256" key="7">
    <source>
        <dbReference type="ARBA" id="ARBA00022741"/>
    </source>
</evidence>
<dbReference type="Gene3D" id="1.10.287.3610">
    <property type="match status" value="1"/>
</dbReference>
<feature type="active site" description="Proton acceptor" evidence="15">
    <location>
        <position position="74"/>
    </location>
</feature>
<evidence type="ECO:0000256" key="15">
    <source>
        <dbReference type="PIRSR" id="PIRSR600829-1"/>
    </source>
</evidence>
<dbReference type="Pfam" id="PF01219">
    <property type="entry name" value="DAGK_prokar"/>
    <property type="match status" value="1"/>
</dbReference>
<evidence type="ECO:0000256" key="11">
    <source>
        <dbReference type="ARBA" id="ARBA00023098"/>
    </source>
</evidence>
<keyword evidence="3" id="KW-1003">Cell membrane</keyword>
<dbReference type="Gene3D" id="1.20.144.10">
    <property type="entry name" value="Phosphatidic acid phosphatase type 2/haloperoxidase"/>
    <property type="match status" value="1"/>
</dbReference>
<feature type="binding site" evidence="17">
    <location>
        <begin position="99"/>
        <end position="100"/>
    </location>
    <ligand>
        <name>ATP</name>
        <dbReference type="ChEBI" id="CHEBI:30616"/>
    </ligand>
</feature>
<dbReference type="EMBL" id="CADCVH010000090">
    <property type="protein sequence ID" value="CAA9464288.1"/>
    <property type="molecule type" value="Genomic_DNA"/>
</dbReference>
<feature type="transmembrane region" description="Helical" evidence="19">
    <location>
        <begin position="141"/>
        <end position="161"/>
    </location>
</feature>
<evidence type="ECO:0000256" key="1">
    <source>
        <dbReference type="ARBA" id="ARBA00004651"/>
    </source>
</evidence>
<feature type="binding site" evidence="17">
    <location>
        <begin position="90"/>
        <end position="92"/>
    </location>
    <ligand>
        <name>ATP</name>
        <dbReference type="ChEBI" id="CHEBI:30616"/>
    </ligand>
</feature>
<dbReference type="GO" id="GO:0008654">
    <property type="term" value="P:phospholipid biosynthetic process"/>
    <property type="evidence" value="ECO:0007669"/>
    <property type="project" value="UniProtKB-KW"/>
</dbReference>
<dbReference type="GO" id="GO:0005524">
    <property type="term" value="F:ATP binding"/>
    <property type="evidence" value="ECO:0007669"/>
    <property type="project" value="UniProtKB-KW"/>
</dbReference>
<evidence type="ECO:0000313" key="21">
    <source>
        <dbReference type="EMBL" id="CAA9464288.1"/>
    </source>
</evidence>
<evidence type="ECO:0000256" key="17">
    <source>
        <dbReference type="PIRSR" id="PIRSR600829-3"/>
    </source>
</evidence>
<keyword evidence="12 19" id="KW-0472">Membrane</keyword>
<evidence type="ECO:0000256" key="12">
    <source>
        <dbReference type="ARBA" id="ARBA00023136"/>
    </source>
</evidence>
<keyword evidence="9 17" id="KW-0067">ATP-binding</keyword>
<organism evidence="21">
    <name type="scientific">uncultured Rubrobacteraceae bacterium</name>
    <dbReference type="NCBI Taxonomy" id="349277"/>
    <lineage>
        <taxon>Bacteria</taxon>
        <taxon>Bacillati</taxon>
        <taxon>Actinomycetota</taxon>
        <taxon>Rubrobacteria</taxon>
        <taxon>Rubrobacterales</taxon>
        <taxon>Rubrobacteraceae</taxon>
        <taxon>environmental samples</taxon>
    </lineage>
</organism>
<dbReference type="PANTHER" id="PTHR34299:SF1">
    <property type="entry name" value="DIACYLGLYCEROL KINASE"/>
    <property type="match status" value="1"/>
</dbReference>
<protein>
    <submittedName>
        <fullName evidence="21">Diacylglycerol kinase</fullName>
        <ecNumber evidence="21">2.7.1.107</ecNumber>
    </submittedName>
</protein>
<feature type="binding site" evidence="17">
    <location>
        <position position="81"/>
    </location>
    <ligand>
        <name>ATP</name>
        <dbReference type="ChEBI" id="CHEBI:30616"/>
    </ligand>
</feature>
<keyword evidence="8 21" id="KW-0418">Kinase</keyword>
<name>A0A6J4R6M5_9ACTN</name>
<evidence type="ECO:0000256" key="3">
    <source>
        <dbReference type="ARBA" id="ARBA00022475"/>
    </source>
</evidence>
<evidence type="ECO:0000256" key="10">
    <source>
        <dbReference type="ARBA" id="ARBA00022989"/>
    </source>
</evidence>
<reference evidence="21" key="1">
    <citation type="submission" date="2020-02" db="EMBL/GenBank/DDBJ databases">
        <authorList>
            <person name="Meier V. D."/>
        </authorList>
    </citation>
    <scope>NUCLEOTIDE SEQUENCE</scope>
    <source>
        <strain evidence="21">AVDCRST_MAG02</strain>
    </source>
</reference>
<keyword evidence="18" id="KW-0479">Metal-binding</keyword>
<feature type="binding site" evidence="18">
    <location>
        <position position="81"/>
    </location>
    <ligand>
        <name>a divalent metal cation</name>
        <dbReference type="ChEBI" id="CHEBI:60240"/>
    </ligand>
</feature>
<keyword evidence="18" id="KW-0460">Magnesium</keyword>
<feature type="domain" description="Phosphatidic acid phosphatase type 2/haloperoxidase" evidence="20">
    <location>
        <begin position="169"/>
        <end position="242"/>
    </location>
</feature>
<dbReference type="PANTHER" id="PTHR34299">
    <property type="entry name" value="DIACYLGLYCEROL KINASE"/>
    <property type="match status" value="1"/>
</dbReference>
<feature type="transmembrane region" description="Helical" evidence="19">
    <location>
        <begin position="38"/>
        <end position="55"/>
    </location>
</feature>
<evidence type="ECO:0000259" key="20">
    <source>
        <dbReference type="Pfam" id="PF01569"/>
    </source>
</evidence>
<accession>A0A6J4R6M5</accession>
<comment type="subcellular location">
    <subcellularLocation>
        <location evidence="1">Cell membrane</location>
        <topology evidence="1">Multi-pass membrane protein</topology>
    </subcellularLocation>
</comment>
<feature type="binding site" evidence="16">
    <location>
        <position position="74"/>
    </location>
    <ligand>
        <name>substrate</name>
    </ligand>
</feature>
<comment type="similarity">
    <text evidence="2">Belongs to the bacterial diacylglycerol kinase family.</text>
</comment>
<keyword evidence="13" id="KW-0594">Phospholipid biosynthesis</keyword>
<gene>
    <name evidence="21" type="ORF">AVDCRST_MAG02-2874</name>
</gene>
<dbReference type="InterPro" id="IPR000829">
    <property type="entry name" value="DAGK"/>
</dbReference>
<dbReference type="SUPFAM" id="SSF48317">
    <property type="entry name" value="Acid phosphatase/Vanadium-dependent haloperoxidase"/>
    <property type="match status" value="1"/>
</dbReference>
<evidence type="ECO:0000256" key="2">
    <source>
        <dbReference type="ARBA" id="ARBA00005967"/>
    </source>
</evidence>
<feature type="transmembrane region" description="Helical" evidence="19">
    <location>
        <begin position="101"/>
        <end position="121"/>
    </location>
</feature>
<proteinExistence type="inferred from homology"/>
<dbReference type="CDD" id="cd14265">
    <property type="entry name" value="UDPK_IM_like"/>
    <property type="match status" value="1"/>
</dbReference>
<keyword evidence="14" id="KW-1208">Phospholipid metabolism</keyword>
<dbReference type="InterPro" id="IPR000326">
    <property type="entry name" value="PAP2/HPO"/>
</dbReference>
<dbReference type="AlphaFoldDB" id="A0A6J4R6M5"/>
<dbReference type="InterPro" id="IPR033717">
    <property type="entry name" value="UDPK"/>
</dbReference>
<dbReference type="InterPro" id="IPR036945">
    <property type="entry name" value="DAGK_sf"/>
</dbReference>
<dbReference type="InterPro" id="IPR036938">
    <property type="entry name" value="PAP2/HPO_sf"/>
</dbReference>
<evidence type="ECO:0000256" key="8">
    <source>
        <dbReference type="ARBA" id="ARBA00022777"/>
    </source>
</evidence>
<evidence type="ECO:0000256" key="9">
    <source>
        <dbReference type="ARBA" id="ARBA00022840"/>
    </source>
</evidence>
<keyword evidence="4" id="KW-0444">Lipid biosynthesis</keyword>
<evidence type="ECO:0000256" key="13">
    <source>
        <dbReference type="ARBA" id="ARBA00023209"/>
    </source>
</evidence>
<evidence type="ECO:0000256" key="6">
    <source>
        <dbReference type="ARBA" id="ARBA00022692"/>
    </source>
</evidence>